<dbReference type="EMBL" id="LR798265">
    <property type="protein sequence ID" value="CAB5218451.1"/>
    <property type="molecule type" value="Genomic_DNA"/>
</dbReference>
<reference evidence="1" key="1">
    <citation type="submission" date="2020-05" db="EMBL/GenBank/DDBJ databases">
        <authorList>
            <person name="Chiriac C."/>
            <person name="Salcher M."/>
            <person name="Ghai R."/>
            <person name="Kavagutti S V."/>
        </authorList>
    </citation>
    <scope>NUCLEOTIDE SEQUENCE</scope>
</reference>
<gene>
    <name evidence="1" type="ORF">UFOVP212_34</name>
</gene>
<evidence type="ECO:0000313" key="1">
    <source>
        <dbReference type="EMBL" id="CAB5218451.1"/>
    </source>
</evidence>
<organism evidence="1">
    <name type="scientific">uncultured Caudovirales phage</name>
    <dbReference type="NCBI Taxonomy" id="2100421"/>
    <lineage>
        <taxon>Viruses</taxon>
        <taxon>Duplodnaviria</taxon>
        <taxon>Heunggongvirae</taxon>
        <taxon>Uroviricota</taxon>
        <taxon>Caudoviricetes</taxon>
        <taxon>Peduoviridae</taxon>
        <taxon>Maltschvirus</taxon>
        <taxon>Maltschvirus maltsch</taxon>
    </lineage>
</organism>
<protein>
    <submittedName>
        <fullName evidence="1">Uncharacterized protein</fullName>
    </submittedName>
</protein>
<proteinExistence type="predicted"/>
<accession>A0A6J7WK93</accession>
<sequence length="71" mass="8354">MKVTITWNDTEELIVDGTYYKARPMSNDRINPPEDADFEIHTIEYKGVEVQNLFSDDDFYTITEKYLTLIS</sequence>
<name>A0A6J7WK93_9CAUD</name>